<dbReference type="RefSeq" id="WP_119631423.1">
    <property type="nucleotide sequence ID" value="NZ_AP017928.1"/>
</dbReference>
<dbReference type="KEGG" id="mmai:sS8_4275"/>
<name>A0A250KX46_9GAMM</name>
<sequence>MSCCDRNPVSPLENLPAGLSSLPRQLRGFAEVRRDLLRALGADPGALAGWRPSGDDFGLMWLEMWAYVSDVLGFYDERAANETYIRTAVRRPSLRRIVELLGYTPSSGVAATAKVAALADGAAAVTLPPATGFRSGAFGQEPPQVFETTAAHTIHPLKNQWKLTRFKRRPTVDAAPAGGANVQTLLFETAGFGLAAGELVLFDSRQAGAANPVDPPVTRVAAAEPFEGKDALTYIRVALEPAVRIAAETDLSALRARRPTQTAMPTNNTPVIENGGKSTPAPVENVSGGTRVFFDQAPGTFRRSDPVIVARNLGSAEAEYAFGTVSSVRAAAVRLKSIPSQTVEIPQPDNKPDLSMTIPSPTVAATELTLQPALPASFVSNPEELTFLHDFVDGGQATNVGKTELGAADLADPEGVPLDGIVEPPPEAVAGATTAGPAQTGNVTGVLEQVFLLADAARSGVAVDGRITFTADGRASFQALSVEQLPAAPFRLPLTIYGNVVQTTRGESVFGEVLGDGNARIANQRFKLRKKPLTYLPLASPGAGAMPVSTLHVWVNGVLWNRVDTFFGAGPEHTVYTVRHDDSGNTFVTFGDGVRGARLPSGVKNVVANYRFGAGAAAPPAGAITQLAGAVKGLRGVRAPLAADPGKDPDRPEQLRTNAPRSALLFGRAVSAADFEALARSQAGIVQAKAEWLWIPAQMQAGVVVQYIGEADAAVIAEALRAQADPTIPIEVTKAVPIPATVSVGVEVDERYVKETVAAAALAELTAPGSGVLSLEQARIGGTFWPSVLYEAVARVPGVIAVSGLSFSTGSGGPLLSNSAGTCMETGKYLDFTAPGSVTVTGVDPIGAAPRPDGVGA</sequence>
<gene>
    <name evidence="2" type="ORF">sS8_4275</name>
</gene>
<dbReference type="OrthoDB" id="266253at2"/>
<feature type="region of interest" description="Disordered" evidence="1">
    <location>
        <begin position="262"/>
        <end position="288"/>
    </location>
</feature>
<evidence type="ECO:0000256" key="1">
    <source>
        <dbReference type="SAM" id="MobiDB-lite"/>
    </source>
</evidence>
<proteinExistence type="predicted"/>
<dbReference type="AlphaFoldDB" id="A0A250KX46"/>
<keyword evidence="3" id="KW-1185">Reference proteome</keyword>
<accession>A0A250KX46</accession>
<evidence type="ECO:0008006" key="4">
    <source>
        <dbReference type="Google" id="ProtNLM"/>
    </source>
</evidence>
<dbReference type="Proteomes" id="UP000266313">
    <property type="component" value="Chromosome"/>
</dbReference>
<evidence type="ECO:0000313" key="2">
    <source>
        <dbReference type="EMBL" id="BBA36205.1"/>
    </source>
</evidence>
<dbReference type="EMBL" id="AP017928">
    <property type="protein sequence ID" value="BBA36205.1"/>
    <property type="molecule type" value="Genomic_DNA"/>
</dbReference>
<evidence type="ECO:0000313" key="3">
    <source>
        <dbReference type="Proteomes" id="UP000266313"/>
    </source>
</evidence>
<protein>
    <recommendedName>
        <fullName evidence="4">Baseplate protein J-like domain-containing protein</fullName>
    </recommendedName>
</protein>
<feature type="compositionally biased region" description="Polar residues" evidence="1">
    <location>
        <begin position="262"/>
        <end position="271"/>
    </location>
</feature>
<organism evidence="2 3">
    <name type="scientific">Methylocaldum marinum</name>
    <dbReference type="NCBI Taxonomy" id="1432792"/>
    <lineage>
        <taxon>Bacteria</taxon>
        <taxon>Pseudomonadati</taxon>
        <taxon>Pseudomonadota</taxon>
        <taxon>Gammaproteobacteria</taxon>
        <taxon>Methylococcales</taxon>
        <taxon>Methylococcaceae</taxon>
        <taxon>Methylocaldum</taxon>
    </lineage>
</organism>
<reference evidence="2 3" key="1">
    <citation type="submission" date="2016-12" db="EMBL/GenBank/DDBJ databases">
        <title>Genome sequencing of Methylocaldum marinum.</title>
        <authorList>
            <person name="Takeuchi M."/>
            <person name="Kamagata Y."/>
            <person name="Hiraoka S."/>
            <person name="Oshima K."/>
            <person name="Hattori M."/>
            <person name="Iwasaki W."/>
        </authorList>
    </citation>
    <scope>NUCLEOTIDE SEQUENCE [LARGE SCALE GENOMIC DNA]</scope>
    <source>
        <strain evidence="2 3">S8</strain>
    </source>
</reference>